<evidence type="ECO:0000313" key="3">
    <source>
        <dbReference type="EMBL" id="MCS3919215.1"/>
    </source>
</evidence>
<dbReference type="Pfam" id="PF02021">
    <property type="entry name" value="UPF0102"/>
    <property type="match status" value="1"/>
</dbReference>
<comment type="similarity">
    <text evidence="1 2">Belongs to the UPF0102 family.</text>
</comment>
<dbReference type="NCBIfam" id="NF009150">
    <property type="entry name" value="PRK12497.1-3"/>
    <property type="match status" value="1"/>
</dbReference>
<organism evidence="3 4">
    <name type="scientific">Candidatus Fervidibacter sacchari</name>
    <dbReference type="NCBI Taxonomy" id="1448929"/>
    <lineage>
        <taxon>Bacteria</taxon>
        <taxon>Candidatus Fervidibacterota</taxon>
        <taxon>Candidatus Fervidibacter</taxon>
    </lineage>
</organism>
<keyword evidence="4" id="KW-1185">Reference proteome</keyword>
<accession>A0ABT2EMY8</accession>
<dbReference type="InterPro" id="IPR011856">
    <property type="entry name" value="tRNA_endonuc-like_dom_sf"/>
</dbReference>
<dbReference type="InterPro" id="IPR011335">
    <property type="entry name" value="Restrct_endonuc-II-like"/>
</dbReference>
<gene>
    <name evidence="3" type="ORF">M2350_001615</name>
</gene>
<name>A0ABT2EMY8_9BACT</name>
<evidence type="ECO:0000256" key="1">
    <source>
        <dbReference type="ARBA" id="ARBA00006738"/>
    </source>
</evidence>
<keyword evidence="3" id="KW-0540">Nuclease</keyword>
<dbReference type="Gene3D" id="3.40.1350.10">
    <property type="match status" value="1"/>
</dbReference>
<dbReference type="Proteomes" id="UP001204798">
    <property type="component" value="Unassembled WGS sequence"/>
</dbReference>
<dbReference type="RefSeq" id="WP_259095422.1">
    <property type="nucleotide sequence ID" value="NZ_JANUCP010000002.1"/>
</dbReference>
<evidence type="ECO:0000313" key="4">
    <source>
        <dbReference type="Proteomes" id="UP001204798"/>
    </source>
</evidence>
<dbReference type="InterPro" id="IPR003509">
    <property type="entry name" value="UPF0102_YraN-like"/>
</dbReference>
<keyword evidence="3" id="KW-0255">Endonuclease</keyword>
<dbReference type="SUPFAM" id="SSF52980">
    <property type="entry name" value="Restriction endonuclease-like"/>
    <property type="match status" value="1"/>
</dbReference>
<evidence type="ECO:0000256" key="2">
    <source>
        <dbReference type="HAMAP-Rule" id="MF_00048"/>
    </source>
</evidence>
<dbReference type="NCBIfam" id="NF009154">
    <property type="entry name" value="PRK12497.3-3"/>
    <property type="match status" value="1"/>
</dbReference>
<dbReference type="HAMAP" id="MF_00048">
    <property type="entry name" value="UPF0102"/>
    <property type="match status" value="1"/>
</dbReference>
<comment type="caution">
    <text evidence="3">The sequence shown here is derived from an EMBL/GenBank/DDBJ whole genome shotgun (WGS) entry which is preliminary data.</text>
</comment>
<sequence>MGSERQRKGEWDMKWLSLLGSWLGKSRPQPLSTYERGRRAEREAALFLRRRGYRIIAQNVRTKLGEIDLVALKGDLVVFVEVKARSSDEFGTPVEGLLPRQQKRIRNAAELFLAKRGWSERDRRFDLIAVDLDEMGRVKRIEHIPDAF</sequence>
<proteinExistence type="inferred from homology"/>
<protein>
    <recommendedName>
        <fullName evidence="2">UPF0102 protein M2350_001615</fullName>
    </recommendedName>
</protein>
<dbReference type="PANTHER" id="PTHR34039:SF1">
    <property type="entry name" value="UPF0102 PROTEIN YRAN"/>
    <property type="match status" value="1"/>
</dbReference>
<dbReference type="GO" id="GO:0004519">
    <property type="term" value="F:endonuclease activity"/>
    <property type="evidence" value="ECO:0007669"/>
    <property type="project" value="UniProtKB-KW"/>
</dbReference>
<reference evidence="3 4" key="1">
    <citation type="submission" date="2022-08" db="EMBL/GenBank/DDBJ databases">
        <title>Bacterial and archaeal communities from various locations to study Microbial Dark Matter (Phase II).</title>
        <authorList>
            <person name="Stepanauskas R."/>
        </authorList>
    </citation>
    <scope>NUCLEOTIDE SEQUENCE [LARGE SCALE GENOMIC DNA]</scope>
    <source>
        <strain evidence="3 4">PD1</strain>
    </source>
</reference>
<dbReference type="PANTHER" id="PTHR34039">
    <property type="entry name" value="UPF0102 PROTEIN YRAN"/>
    <property type="match status" value="1"/>
</dbReference>
<dbReference type="EMBL" id="JANUCP010000002">
    <property type="protein sequence ID" value="MCS3919215.1"/>
    <property type="molecule type" value="Genomic_DNA"/>
</dbReference>
<keyword evidence="3" id="KW-0378">Hydrolase</keyword>
<dbReference type="CDD" id="cd20736">
    <property type="entry name" value="PoNe_Nuclease"/>
    <property type="match status" value="1"/>
</dbReference>
<dbReference type="NCBIfam" id="TIGR00252">
    <property type="entry name" value="YraN family protein"/>
    <property type="match status" value="1"/>
</dbReference>